<dbReference type="FunFam" id="1.10.555.10:FF:000002">
    <property type="entry name" value="rho GTPase-activating protein 32 isoform X1"/>
    <property type="match status" value="1"/>
</dbReference>
<feature type="compositionally biased region" description="Polar residues" evidence="3">
    <location>
        <begin position="1150"/>
        <end position="1166"/>
    </location>
</feature>
<evidence type="ECO:0008006" key="5">
    <source>
        <dbReference type="Google" id="ProtNLM"/>
    </source>
</evidence>
<dbReference type="Pfam" id="PF00620">
    <property type="entry name" value="RhoGAP"/>
    <property type="match status" value="1"/>
</dbReference>
<feature type="compositionally biased region" description="Gly residues" evidence="3">
    <location>
        <begin position="27"/>
        <end position="36"/>
    </location>
</feature>
<feature type="compositionally biased region" description="Polar residues" evidence="3">
    <location>
        <begin position="2333"/>
        <end position="2351"/>
    </location>
</feature>
<feature type="region of interest" description="Disordered" evidence="3">
    <location>
        <begin position="955"/>
        <end position="1017"/>
    </location>
</feature>
<feature type="region of interest" description="Disordered" evidence="3">
    <location>
        <begin position="1182"/>
        <end position="1243"/>
    </location>
</feature>
<keyword evidence="2" id="KW-0343">GTPase activation</keyword>
<dbReference type="InterPro" id="IPR000198">
    <property type="entry name" value="RhoGAP_dom"/>
</dbReference>
<feature type="region of interest" description="Disordered" evidence="3">
    <location>
        <begin position="1822"/>
        <end position="1864"/>
    </location>
</feature>
<dbReference type="PROSITE" id="PS50002">
    <property type="entry name" value="SH3"/>
    <property type="match status" value="1"/>
</dbReference>
<feature type="compositionally biased region" description="Basic and acidic residues" evidence="3">
    <location>
        <begin position="2133"/>
        <end position="2152"/>
    </location>
</feature>
<dbReference type="Gene3D" id="2.30.30.40">
    <property type="entry name" value="SH3 Domains"/>
    <property type="match status" value="1"/>
</dbReference>
<dbReference type="GO" id="GO:0005096">
    <property type="term" value="F:GTPase activator activity"/>
    <property type="evidence" value="ECO:0007669"/>
    <property type="project" value="UniProtKB-KW"/>
</dbReference>
<dbReference type="InterPro" id="IPR036028">
    <property type="entry name" value="SH3-like_dom_sf"/>
</dbReference>
<feature type="region of interest" description="Disordered" evidence="3">
    <location>
        <begin position="2304"/>
        <end position="2361"/>
    </location>
</feature>
<feature type="compositionally biased region" description="Low complexity" evidence="3">
    <location>
        <begin position="1228"/>
        <end position="1239"/>
    </location>
</feature>
<evidence type="ECO:0000256" key="2">
    <source>
        <dbReference type="ARBA" id="ARBA00022468"/>
    </source>
</evidence>
<feature type="compositionally biased region" description="Polar residues" evidence="3">
    <location>
        <begin position="1003"/>
        <end position="1012"/>
    </location>
</feature>
<feature type="compositionally biased region" description="Gly residues" evidence="3">
    <location>
        <begin position="1208"/>
        <end position="1227"/>
    </location>
</feature>
<feature type="region of interest" description="Disordered" evidence="3">
    <location>
        <begin position="1077"/>
        <end position="1096"/>
    </location>
</feature>
<dbReference type="VEuPathDB" id="VectorBase:AATE013172"/>
<dbReference type="Gene3D" id="1.10.555.10">
    <property type="entry name" value="Rho GTPase activation protein"/>
    <property type="match status" value="1"/>
</dbReference>
<accession>A0A182J842</accession>
<dbReference type="SUPFAM" id="SSF48350">
    <property type="entry name" value="GTPase activation domain, GAP"/>
    <property type="match status" value="1"/>
</dbReference>
<feature type="region of interest" description="Disordered" evidence="3">
    <location>
        <begin position="1"/>
        <end position="68"/>
    </location>
</feature>
<feature type="compositionally biased region" description="Low complexity" evidence="3">
    <location>
        <begin position="1296"/>
        <end position="1310"/>
    </location>
</feature>
<feature type="region of interest" description="Disordered" evidence="3">
    <location>
        <begin position="1407"/>
        <end position="1438"/>
    </location>
</feature>
<dbReference type="STRING" id="41427.A0A182J842"/>
<sequence length="2379" mass="257084">MSQIMRKESSVSATGGGHRHRSIDIGPVGGGSGTGTGSESSIMELHRNNPTGPPPRSAPPITGGGGVGGHGRLPIIEKPRTISDSESEINYDLFNTSVHSDSGSAIMNASQISNTSNDSTHIKSANLMRSQNGSGSCRFPKLEECAHFHYERVQLGNLSVQLEGDERSDSQLGLASSDLSTSQTNSLVVGPPGTTFGSKGASNVWFIIRVTAGRSDPFMIKRSYENMCFLDEMLHRCVYDRRVSELENLRDVAMLLSEGGGERVADEQQQLEKLVGAYLARLSMIASDAMTCGPVLTWLQVDNKGRRLPVADEQTMRCINTPAVGAAYGVRRYVAQACDEISIEVGDMISVIDMPSPAESIWWRGKKSHLQKNQYEVGFFPQSCVATIGDKVPRHMPFPAPLVGSLAVSPTKPVLRKHGKLIAFFRSFILSRPSRRRLKQSGIYKERVFSCDLGEHLLNSGQDIPMVLKCCAEFIEEYGIVDGIYRLSGITSNIQKLRRAFDEERIPDLTHPDIRQDIHAVSSLLKMYFRELPNPLCTYQLYDHFVEAIQTRPEAPTDLKLRLIRQTVQKLPPPHYRTLKYLATHLFKIARHSASTGMTERNIAIVWAPNLLRSPALESGGVAALRGVGVQAVVTEYLISNCEQIFDDTADDFGSHYVESQPNSLSDSNSVQNYSGNIGGGGGVGMGDQSDLSLSMERPKSLSVGGAKLLSLEEARIRRNCMDQSEKTIPINISNNPSTHIGSYIEVGGGPSSLPDKYHTVLPVPRSWNKRKSHSSWKSIFTRQPRQSNSNSDIKGGIASAADKTAPMAPPTLPSNGTCPVLTEAHGKDADDHRRSVSIKESSSGLLDKMAKSLLFSSGLDLFDGKNLAIENSCVRSNSVDSLRTAGHSRSVSHDSYFDLLQSPMRAGATNGTASGGGVVTCPSRELSELGLNFDREEPEMRIFSESESLVSSPKVAKESVRRTLRARPEDYVGSGNSVNPSPKKQPRLNIPSATKAEANGGKQWQNSSITAPSDALGQDDESLCKRYKLEDQLSDIQFIDCNTPEHTAGGGMNGGAGSGSTTSSTMVNTIFTSAQVHKPPHQDDSADEQEHDGEETATVELVGLRNSYPGPQYAGYGKGNDSSPIRETRFSYPGSGSAAKCKEKGPNAKLQSMNVDEQGQQSTSDAAMLKKNESSLYESFLLSSGQSKPPKYPGRYSYHQPVTTEGRNGGAGGGSSGGADGGGGSVGTDPSSSSSAVPRSCSENVLRRTAPELFPNAHHHHHHHHHHQQQQQHQHQHQHHPHHHHHHHQVAKQMTASSASSTKLTAAGTPQSPSVPSPCYSLLIGSTSSDTTTNSNANTPVYDEMDIAGAIAEHMEKQQQQQQNAKDDPIPIEADSPVACLAPSKSKKAGHDLKAMKRELSLDLSGTSKLTGSTNFTSDNTTNTTNTSQSLTPSDFAYQNLNPDLSPNGGFGAGGATDAAPVEMATFGQKAKPGTPIKATINITYNVRSPVRKEQEGNLFRSTPTTPERKPDTPLDLIAEEEYQRERRSIYENVLVPEGPPQEQQPDEISPASKRLLETNFDETMVYEQVKFLKNVVSEVNHLVQSETTPTRGSDAETAASQRIVPDVGSPRKAAKEASTEEDGINNNHDRASCDQLLVAPDREEAPMAVGDGGCCGATEEESDDVPMSDVNEDSLEFDNTDLSLYENVELRKKPIYPVYENIEQKKQQRRRQRIAEDGETHSAPIIHTCGFGNNPTDTLKSTLTDDEFSSLCADRSDLDNEMEYRIEIPPKIELKASPQQPSAPQDIVVSVRQLATKFETSPVDVTPPFDFGANRAQNHHFRSSLNNGNYGNDRVTIRNKSANSSSGTPGSGRGGGKDDHRNAFASFTRSLDENAFVREFGSGRKLESGGVGGLGGVGGGFAVAGFNKSIQQIPEVEKNILNENNPNRRKSLELSSGAARPRSLNQPKKLPPLAGGAPVPTGAENVEVNGSSNECGVDGGKATSDCCRPKATAPMAVGGGAGHKPSGGPIGNVSPVAAAHMKLDLSMKIEDTKEARAYNVRITPTTENRISLVQYNYAEDGNPGVENMTTDRGASSPGDGDVSNTPVLIRALGRKSGDLGSDDDRNSISSIKMLGSCKLDRSRIEKIKEERRHQLSEKYRSESFKGERDYGGGNGGNGKLKSKSKSELREFKEGDLVADRAEKKYDSLRFRSKSRAELLSSDGPFTMEAAPTPGMLGSVSLTAVNNQQQGLRPAVATRTRRISDEKNQNDIPAVTTTNTTTTTTTTTSSSTPSAGGPISDASISQVCDNKFELKTRQKFDVKRSSMDYPAPQEGTGPQKDVSAPPRERHSFNNGGKSVIVTRSNSSSGGAQRDRCSPPISIKDVAAMFESRSQQNQS</sequence>
<dbReference type="FunFam" id="2.30.30.40:FF:000207">
    <property type="entry name" value="CLUMA_CG020965, isoform A"/>
    <property type="match status" value="1"/>
</dbReference>
<dbReference type="GO" id="GO:0007264">
    <property type="term" value="P:small GTPase-mediated signal transduction"/>
    <property type="evidence" value="ECO:0007669"/>
    <property type="project" value="TreeGrafter"/>
</dbReference>
<feature type="region of interest" description="Disordered" evidence="3">
    <location>
        <begin position="1258"/>
        <end position="1324"/>
    </location>
</feature>
<proteinExistence type="predicted"/>
<dbReference type="CDD" id="cd04384">
    <property type="entry name" value="RhoGAP_CdGAP"/>
    <property type="match status" value="1"/>
</dbReference>
<dbReference type="SUPFAM" id="SSF50044">
    <property type="entry name" value="SH3-domain"/>
    <property type="match status" value="1"/>
</dbReference>
<evidence type="ECO:0000256" key="1">
    <source>
        <dbReference type="ARBA" id="ARBA00022443"/>
    </source>
</evidence>
<dbReference type="CDD" id="cd11835">
    <property type="entry name" value="SH3_ARHGAP32_33"/>
    <property type="match status" value="1"/>
</dbReference>
<evidence type="ECO:0000256" key="3">
    <source>
        <dbReference type="SAM" id="MobiDB-lite"/>
    </source>
</evidence>
<dbReference type="InterPro" id="IPR051576">
    <property type="entry name" value="PX-Rho_GAP"/>
</dbReference>
<dbReference type="PROSITE" id="PS50238">
    <property type="entry name" value="RHOGAP"/>
    <property type="match status" value="1"/>
</dbReference>
<dbReference type="InterPro" id="IPR008936">
    <property type="entry name" value="Rho_GTPase_activation_prot"/>
</dbReference>
<dbReference type="EnsemblMetazoa" id="AATE013172-RA">
    <property type="protein sequence ID" value="AATE013172-PA.1"/>
    <property type="gene ID" value="AATE013172"/>
</dbReference>
<feature type="compositionally biased region" description="Low complexity" evidence="3">
    <location>
        <begin position="1412"/>
        <end position="1433"/>
    </location>
</feature>
<name>A0A182J842_ANOAO</name>
<feature type="compositionally biased region" description="Basic and acidic residues" evidence="3">
    <location>
        <begin position="956"/>
        <end position="971"/>
    </location>
</feature>
<dbReference type="InterPro" id="IPR001452">
    <property type="entry name" value="SH3_domain"/>
</dbReference>
<keyword evidence="1" id="KW-0728">SH3 domain</keyword>
<organism evidence="4">
    <name type="scientific">Anopheles atroparvus</name>
    <name type="common">European mosquito</name>
    <dbReference type="NCBI Taxonomy" id="41427"/>
    <lineage>
        <taxon>Eukaryota</taxon>
        <taxon>Metazoa</taxon>
        <taxon>Ecdysozoa</taxon>
        <taxon>Arthropoda</taxon>
        <taxon>Hexapoda</taxon>
        <taxon>Insecta</taxon>
        <taxon>Pterygota</taxon>
        <taxon>Neoptera</taxon>
        <taxon>Endopterygota</taxon>
        <taxon>Diptera</taxon>
        <taxon>Nematocera</taxon>
        <taxon>Culicoidea</taxon>
        <taxon>Culicidae</taxon>
        <taxon>Anophelinae</taxon>
        <taxon>Anopheles</taxon>
    </lineage>
</organism>
<feature type="region of interest" description="Disordered" evidence="3">
    <location>
        <begin position="1105"/>
        <end position="1166"/>
    </location>
</feature>
<feature type="compositionally biased region" description="Low complexity" evidence="3">
    <location>
        <begin position="2257"/>
        <end position="2273"/>
    </location>
</feature>
<evidence type="ECO:0000313" key="4">
    <source>
        <dbReference type="EnsemblMetazoa" id="AATE013172-PA.1"/>
    </source>
</evidence>
<feature type="region of interest" description="Disordered" evidence="3">
    <location>
        <begin position="2133"/>
        <end position="2168"/>
    </location>
</feature>
<feature type="region of interest" description="Disordered" evidence="3">
    <location>
        <begin position="1921"/>
        <end position="1965"/>
    </location>
</feature>
<feature type="compositionally biased region" description="Basic residues" evidence="3">
    <location>
        <begin position="1258"/>
        <end position="1291"/>
    </location>
</feature>
<reference evidence="4" key="1">
    <citation type="submission" date="2022-08" db="UniProtKB">
        <authorList>
            <consortium name="EnsemblMetazoa"/>
        </authorList>
    </citation>
    <scope>IDENTIFICATION</scope>
    <source>
        <strain evidence="4">EBRO</strain>
    </source>
</reference>
<dbReference type="SMART" id="SM00324">
    <property type="entry name" value="RhoGAP"/>
    <property type="match status" value="1"/>
</dbReference>
<feature type="compositionally biased region" description="Acidic residues" evidence="3">
    <location>
        <begin position="1086"/>
        <end position="1096"/>
    </location>
</feature>
<dbReference type="PANTHER" id="PTHR15729">
    <property type="entry name" value="CDC42 GTPASE-ACTIVATING PROTEIN"/>
    <property type="match status" value="1"/>
</dbReference>
<feature type="region of interest" description="Disordered" evidence="3">
    <location>
        <begin position="2229"/>
        <end position="2284"/>
    </location>
</feature>
<protein>
    <recommendedName>
        <fullName evidence="5">GTPase-activating protein CdGAPr</fullName>
    </recommendedName>
</protein>
<dbReference type="SMART" id="SM00326">
    <property type="entry name" value="SH3"/>
    <property type="match status" value="1"/>
</dbReference>
<feature type="region of interest" description="Disordered" evidence="3">
    <location>
        <begin position="1586"/>
        <end position="1633"/>
    </location>
</feature>
<dbReference type="PANTHER" id="PTHR15729:SF10">
    <property type="entry name" value="GTPASE-ACTIVATING PROTEIN CDGAPR"/>
    <property type="match status" value="1"/>
</dbReference>